<dbReference type="AlphaFoldDB" id="A0A1Z4UXB1"/>
<dbReference type="RefSeq" id="WP_096662589.1">
    <property type="nucleotide sequence ID" value="NZ_AP018316.1"/>
</dbReference>
<evidence type="ECO:0000313" key="2">
    <source>
        <dbReference type="EMBL" id="BAZ83886.1"/>
    </source>
</evidence>
<evidence type="ECO:0000259" key="1">
    <source>
        <dbReference type="Pfam" id="PF18737"/>
    </source>
</evidence>
<gene>
    <name evidence="2" type="ORF">NIES806_00660</name>
</gene>
<organism evidence="2 3">
    <name type="scientific">Dolichospermum compactum NIES-806</name>
    <dbReference type="NCBI Taxonomy" id="1973481"/>
    <lineage>
        <taxon>Bacteria</taxon>
        <taxon>Bacillati</taxon>
        <taxon>Cyanobacteriota</taxon>
        <taxon>Cyanophyceae</taxon>
        <taxon>Nostocales</taxon>
        <taxon>Aphanizomenonaceae</taxon>
        <taxon>Dolichospermum</taxon>
        <taxon>Dolichospermum compactum</taxon>
    </lineage>
</organism>
<feature type="domain" description="MAE-28990/MAE-18760-like HEPN" evidence="1">
    <location>
        <begin position="8"/>
        <end position="222"/>
    </location>
</feature>
<sequence>MKRILDLDDFDERAKDVSDYLCFLRDLEQGEILLSKDGAISKIDPELDKSLKATGFLLLYNLVESTMRNAIQSIFDEMSKKGVSFDQLKIEIKRIILQNVKKNVQECGVNDFVEQIENIVKDIIQSGFNRDDLFSGNVDAKEIKNIAKKYGFSSKTDVATRDGIDLLSIKKNRNDLAHGVMSFKEVGQNTSAENLVEISERVIKYLRQILENIDEYLVKQEYLDSE</sequence>
<protein>
    <recommendedName>
        <fullName evidence="1">MAE-28990/MAE-18760-like HEPN domain-containing protein</fullName>
    </recommendedName>
</protein>
<dbReference type="InterPro" id="IPR040788">
    <property type="entry name" value="HEPN_MAE_28990"/>
</dbReference>
<dbReference type="Proteomes" id="UP000218702">
    <property type="component" value="Chromosome"/>
</dbReference>
<keyword evidence="3" id="KW-1185">Reference proteome</keyword>
<accession>A0A1Z4UXB1</accession>
<proteinExistence type="predicted"/>
<dbReference type="OrthoDB" id="571721at2"/>
<reference evidence="2 3" key="1">
    <citation type="submission" date="2017-06" db="EMBL/GenBank/DDBJ databases">
        <title>Genome sequencing of cyanobaciteial culture collection at National Institute for Environmental Studies (NIES).</title>
        <authorList>
            <person name="Hirose Y."/>
            <person name="Shimura Y."/>
            <person name="Fujisawa T."/>
            <person name="Nakamura Y."/>
            <person name="Kawachi M."/>
        </authorList>
    </citation>
    <scope>NUCLEOTIDE SEQUENCE [LARGE SCALE GENOMIC DNA]</scope>
    <source>
        <strain evidence="2 3">NIES-806</strain>
    </source>
</reference>
<dbReference type="KEGG" id="dcm:NIES806_00660"/>
<dbReference type="EMBL" id="AP018316">
    <property type="protein sequence ID" value="BAZ83886.1"/>
    <property type="molecule type" value="Genomic_DNA"/>
</dbReference>
<name>A0A1Z4UXB1_9CYAN</name>
<evidence type="ECO:0000313" key="3">
    <source>
        <dbReference type="Proteomes" id="UP000218702"/>
    </source>
</evidence>
<dbReference type="Pfam" id="PF18737">
    <property type="entry name" value="HEPN_MAE_28990"/>
    <property type="match status" value="1"/>
</dbReference>